<protein>
    <recommendedName>
        <fullName evidence="5">Cell division protein DIVIC</fullName>
    </recommendedName>
</protein>
<proteinExistence type="predicted"/>
<evidence type="ECO:0000256" key="2">
    <source>
        <dbReference type="SAM" id="Phobius"/>
    </source>
</evidence>
<dbReference type="InterPro" id="IPR007060">
    <property type="entry name" value="FtsL/DivIC"/>
</dbReference>
<feature type="transmembrane region" description="Helical" evidence="2">
    <location>
        <begin position="38"/>
        <end position="56"/>
    </location>
</feature>
<dbReference type="Proteomes" id="UP000051008">
    <property type="component" value="Unassembled WGS sequence"/>
</dbReference>
<dbReference type="PANTHER" id="PTHR40027:SF1">
    <property type="entry name" value="CELL DIVISION PROTEIN DIVIC"/>
    <property type="match status" value="1"/>
</dbReference>
<dbReference type="Pfam" id="PF04977">
    <property type="entry name" value="DivIC"/>
    <property type="match status" value="1"/>
</dbReference>
<sequence length="128" mass="15278">MEPKRKQIRVLNNEYFQAKQKEARLQAKRQKRQQQRSLLHLICMATMGLLFTYGVIRVAQAYLQIKALKQETVVAKRELKRTQAKNDRLKREVEQLKDTDYVQKIIRSQYFYSKDGETIYILPDDAKD</sequence>
<evidence type="ECO:0008006" key="5">
    <source>
        <dbReference type="Google" id="ProtNLM"/>
    </source>
</evidence>
<feature type="coiled-coil region" evidence="1">
    <location>
        <begin position="65"/>
        <end position="99"/>
    </location>
</feature>
<dbReference type="EMBL" id="AYYP01000009">
    <property type="protein sequence ID" value="KRM66009.1"/>
    <property type="molecule type" value="Genomic_DNA"/>
</dbReference>
<keyword evidence="2" id="KW-0472">Membrane</keyword>
<dbReference type="InterPro" id="IPR039076">
    <property type="entry name" value="DivIC"/>
</dbReference>
<comment type="caution">
    <text evidence="3">The sequence shown here is derived from an EMBL/GenBank/DDBJ whole genome shotgun (WGS) entry which is preliminary data.</text>
</comment>
<accession>A0A0R2APG1</accession>
<dbReference type="PATRIC" id="fig|1423718.3.peg.801"/>
<gene>
    <name evidence="3" type="ORF">FC14_GL000768</name>
</gene>
<feature type="coiled-coil region" evidence="1">
    <location>
        <begin position="8"/>
        <end position="38"/>
    </location>
</feature>
<reference evidence="3 4" key="1">
    <citation type="journal article" date="2015" name="Genome Announc.">
        <title>Expanding the biotechnology potential of lactobacilli through comparative genomics of 213 strains and associated genera.</title>
        <authorList>
            <person name="Sun Z."/>
            <person name="Harris H.M."/>
            <person name="McCann A."/>
            <person name="Guo C."/>
            <person name="Argimon S."/>
            <person name="Zhang W."/>
            <person name="Yang X."/>
            <person name="Jeffery I.B."/>
            <person name="Cooney J.C."/>
            <person name="Kagawa T.F."/>
            <person name="Liu W."/>
            <person name="Song Y."/>
            <person name="Salvetti E."/>
            <person name="Wrobel A."/>
            <person name="Rasinkangas P."/>
            <person name="Parkhill J."/>
            <person name="Rea M.C."/>
            <person name="O'Sullivan O."/>
            <person name="Ritari J."/>
            <person name="Douillard F.P."/>
            <person name="Paul Ross R."/>
            <person name="Yang R."/>
            <person name="Briner A.E."/>
            <person name="Felis G.E."/>
            <person name="de Vos W.M."/>
            <person name="Barrangou R."/>
            <person name="Klaenhammer T.R."/>
            <person name="Caufield P.W."/>
            <person name="Cui Y."/>
            <person name="Zhang H."/>
            <person name="O'Toole P.W."/>
        </authorList>
    </citation>
    <scope>NUCLEOTIDE SEQUENCE [LARGE SCALE GENOMIC DNA]</scope>
    <source>
        <strain evidence="3 4">DSM 20509</strain>
    </source>
</reference>
<organism evidence="3 4">
    <name type="scientific">Ligilactobacillus agilis DSM 20509</name>
    <dbReference type="NCBI Taxonomy" id="1423718"/>
    <lineage>
        <taxon>Bacteria</taxon>
        <taxon>Bacillati</taxon>
        <taxon>Bacillota</taxon>
        <taxon>Bacilli</taxon>
        <taxon>Lactobacillales</taxon>
        <taxon>Lactobacillaceae</taxon>
        <taxon>Ligilactobacillus</taxon>
    </lineage>
</organism>
<name>A0A0R2APG1_9LACO</name>
<evidence type="ECO:0000313" key="3">
    <source>
        <dbReference type="EMBL" id="KRM66009.1"/>
    </source>
</evidence>
<keyword evidence="2" id="KW-1133">Transmembrane helix</keyword>
<evidence type="ECO:0000256" key="1">
    <source>
        <dbReference type="SAM" id="Coils"/>
    </source>
</evidence>
<dbReference type="OrthoDB" id="2151746at2"/>
<keyword evidence="1" id="KW-0175">Coiled coil</keyword>
<evidence type="ECO:0000313" key="4">
    <source>
        <dbReference type="Proteomes" id="UP000051008"/>
    </source>
</evidence>
<keyword evidence="2" id="KW-0812">Transmembrane</keyword>
<keyword evidence="4" id="KW-1185">Reference proteome</keyword>
<dbReference type="PANTHER" id="PTHR40027">
    <property type="entry name" value="CELL DIVISION PROTEIN DIVIC"/>
    <property type="match status" value="1"/>
</dbReference>
<dbReference type="AlphaFoldDB" id="A0A0R2APG1"/>
<dbReference type="RefSeq" id="WP_056975811.1">
    <property type="nucleotide sequence ID" value="NZ_AYYP01000009.1"/>
</dbReference>
<dbReference type="GO" id="GO:0051301">
    <property type="term" value="P:cell division"/>
    <property type="evidence" value="ECO:0007669"/>
    <property type="project" value="InterPro"/>
</dbReference>